<dbReference type="GO" id="GO:0005524">
    <property type="term" value="F:ATP binding"/>
    <property type="evidence" value="ECO:0007669"/>
    <property type="project" value="UniProtKB-KW"/>
</dbReference>
<dbReference type="Proteomes" id="UP001165393">
    <property type="component" value="Unassembled WGS sequence"/>
</dbReference>
<dbReference type="InterPro" id="IPR014746">
    <property type="entry name" value="Gln_synth/guanido_kin_cat_dom"/>
</dbReference>
<comment type="caution">
    <text evidence="11">The sequence shown here is derived from an EMBL/GenBank/DDBJ whole genome shotgun (WGS) entry which is preliminary data.</text>
</comment>
<feature type="domain" description="Glutamate--cysteine ligase" evidence="10">
    <location>
        <begin position="10"/>
        <end position="385"/>
    </location>
</feature>
<reference evidence="11 12" key="1">
    <citation type="journal article" date="2013" name="Antonie Van Leeuwenhoek">
        <title>Echinimonas agarilytica gen. nov., sp. nov., a new gammaproteobacterium isolated from the sea urchin Strongylocentrotus intermedius.</title>
        <authorList>
            <person name="Nedashkovskaya O.I."/>
            <person name="Stenkova A.M."/>
            <person name="Zhukova N.V."/>
            <person name="Van Trappen S."/>
            <person name="Lee J.S."/>
            <person name="Kim S.B."/>
        </authorList>
    </citation>
    <scope>NUCLEOTIDE SEQUENCE [LARGE SCALE GENOMIC DNA]</scope>
    <source>
        <strain evidence="11 12">KMM 6351</strain>
    </source>
</reference>
<evidence type="ECO:0000256" key="9">
    <source>
        <dbReference type="RuleBase" id="RU004391"/>
    </source>
</evidence>
<dbReference type="HAMAP" id="MF_00578">
    <property type="entry name" value="Glu_cys_ligase"/>
    <property type="match status" value="1"/>
</dbReference>
<evidence type="ECO:0000259" key="10">
    <source>
        <dbReference type="Pfam" id="PF04262"/>
    </source>
</evidence>
<keyword evidence="4 8" id="KW-0317">Glutathione biosynthesis</keyword>
<dbReference type="Pfam" id="PF04262">
    <property type="entry name" value="Glu_cys_ligase"/>
    <property type="match status" value="1"/>
</dbReference>
<organism evidence="11 12">
    <name type="scientific">Echinimonas agarilytica</name>
    <dbReference type="NCBI Taxonomy" id="1215918"/>
    <lineage>
        <taxon>Bacteria</taxon>
        <taxon>Pseudomonadati</taxon>
        <taxon>Pseudomonadota</taxon>
        <taxon>Gammaproteobacteria</taxon>
        <taxon>Alteromonadales</taxon>
        <taxon>Echinimonadaceae</taxon>
        <taxon>Echinimonas</taxon>
    </lineage>
</organism>
<dbReference type="PANTHER" id="PTHR38761:SF1">
    <property type="entry name" value="GLUTAMATE--CYSTEINE LIGASE"/>
    <property type="match status" value="1"/>
</dbReference>
<protein>
    <recommendedName>
        <fullName evidence="8">Glutamate--cysteine ligase</fullName>
        <ecNumber evidence="8">6.3.2.2</ecNumber>
    </recommendedName>
    <alternativeName>
        <fullName evidence="8">Gamma-ECS</fullName>
        <shortName evidence="8">GCS</shortName>
    </alternativeName>
    <alternativeName>
        <fullName evidence="8">Gamma-glutamylcysteine synthetase</fullName>
    </alternativeName>
</protein>
<keyword evidence="6 8" id="KW-0067">ATP-binding</keyword>
<dbReference type="AlphaFoldDB" id="A0AA41W8A6"/>
<dbReference type="EMBL" id="JAMQGP010000006">
    <property type="protein sequence ID" value="MCM2680473.1"/>
    <property type="molecule type" value="Genomic_DNA"/>
</dbReference>
<evidence type="ECO:0000256" key="3">
    <source>
        <dbReference type="ARBA" id="ARBA00022598"/>
    </source>
</evidence>
<evidence type="ECO:0000313" key="12">
    <source>
        <dbReference type="Proteomes" id="UP001165393"/>
    </source>
</evidence>
<dbReference type="NCBIfam" id="TIGR01434">
    <property type="entry name" value="glu_cys_ligase"/>
    <property type="match status" value="1"/>
</dbReference>
<dbReference type="RefSeq" id="WP_251261914.1">
    <property type="nucleotide sequence ID" value="NZ_JAMQGP010000006.1"/>
</dbReference>
<dbReference type="SUPFAM" id="SSF55931">
    <property type="entry name" value="Glutamine synthetase/guanido kinase"/>
    <property type="match status" value="1"/>
</dbReference>
<evidence type="ECO:0000256" key="7">
    <source>
        <dbReference type="ARBA" id="ARBA00048819"/>
    </source>
</evidence>
<dbReference type="Gene3D" id="3.30.590.20">
    <property type="match status" value="1"/>
</dbReference>
<evidence type="ECO:0000256" key="2">
    <source>
        <dbReference type="ARBA" id="ARBA00008772"/>
    </source>
</evidence>
<dbReference type="GO" id="GO:0005829">
    <property type="term" value="C:cytosol"/>
    <property type="evidence" value="ECO:0007669"/>
    <property type="project" value="TreeGrafter"/>
</dbReference>
<dbReference type="PANTHER" id="PTHR38761">
    <property type="entry name" value="GLUTAMATE--CYSTEINE LIGASE"/>
    <property type="match status" value="1"/>
</dbReference>
<dbReference type="GO" id="GO:0006750">
    <property type="term" value="P:glutathione biosynthetic process"/>
    <property type="evidence" value="ECO:0007669"/>
    <property type="project" value="UniProtKB-UniRule"/>
</dbReference>
<gene>
    <name evidence="8 11" type="primary">gshA</name>
    <name evidence="11" type="ORF">NAF29_12460</name>
</gene>
<dbReference type="InterPro" id="IPR006334">
    <property type="entry name" value="Glut_cys_ligase"/>
</dbReference>
<dbReference type="InterPro" id="IPR007370">
    <property type="entry name" value="Glu_cys_ligase"/>
</dbReference>
<evidence type="ECO:0000256" key="8">
    <source>
        <dbReference type="HAMAP-Rule" id="MF_00578"/>
    </source>
</evidence>
<proteinExistence type="inferred from homology"/>
<sequence>MNQDISERLALLSETDISRTLQPLQRGIEKESLRIDAAGSLSRKPHPKGLGSALTHPAITTDFAENLVEFITPVSSNIDDSLSLLTDVHKFALSNMPDEQFWPMSMPCYVDGEQTIQPAQYGTSNIAQMKTLYRKGLHLRYGSMMQIISGVHYNFSMPDEFWPEWQRIKDQMDMSADEFRSHSYMGLLRNYYRYAWLIPYLFGASPALCSSFIKGKESVLPFKKVGQGTLYLPYATSLRLSDLGYTNSSQSELYVCHNSLEDYVKCLQKAISTPSKEYDSLGLKNAQGEYQQLNTNVLQIENELYSPIRPKRVAKSGETPTQALRRGGIEYIEVRSLDVNPFSPIGIDKLTIAFVDLLLCMCLFEDSGPRDQDDQQRAKDNLMKVVLEGRKPGLMLTRKAGEESLQSWALDIFDRLEPIAKMLDRDQKTPIYQQALHAQRRKAQHSNLTPSGRILERLLSSGEDNGKFGIELAQNYRNLLSSIPYGANTEDYWNSVAAESYVQQQAIEKSDDVSFEDFLKDYFERNQQPFTG</sequence>
<accession>A0AA41W8A6</accession>
<evidence type="ECO:0000256" key="6">
    <source>
        <dbReference type="ARBA" id="ARBA00022840"/>
    </source>
</evidence>
<comment type="catalytic activity">
    <reaction evidence="7 8 9">
        <text>L-cysteine + L-glutamate + ATP = gamma-L-glutamyl-L-cysteine + ADP + phosphate + H(+)</text>
        <dbReference type="Rhea" id="RHEA:13285"/>
        <dbReference type="ChEBI" id="CHEBI:15378"/>
        <dbReference type="ChEBI" id="CHEBI:29985"/>
        <dbReference type="ChEBI" id="CHEBI:30616"/>
        <dbReference type="ChEBI" id="CHEBI:35235"/>
        <dbReference type="ChEBI" id="CHEBI:43474"/>
        <dbReference type="ChEBI" id="CHEBI:58173"/>
        <dbReference type="ChEBI" id="CHEBI:456216"/>
        <dbReference type="EC" id="6.3.2.2"/>
    </reaction>
</comment>
<keyword evidence="3 8" id="KW-0436">Ligase</keyword>
<name>A0AA41W8A6_9GAMM</name>
<evidence type="ECO:0000256" key="4">
    <source>
        <dbReference type="ARBA" id="ARBA00022684"/>
    </source>
</evidence>
<keyword evidence="12" id="KW-1185">Reference proteome</keyword>
<evidence type="ECO:0000256" key="1">
    <source>
        <dbReference type="ARBA" id="ARBA00005006"/>
    </source>
</evidence>
<dbReference type="GO" id="GO:0004357">
    <property type="term" value="F:glutamate-cysteine ligase activity"/>
    <property type="evidence" value="ECO:0007669"/>
    <property type="project" value="UniProtKB-UniRule"/>
</dbReference>
<comment type="pathway">
    <text evidence="1 8 9">Sulfur metabolism; glutathione biosynthesis; glutathione from L-cysteine and L-glutamate: step 1/2.</text>
</comment>
<evidence type="ECO:0000313" key="11">
    <source>
        <dbReference type="EMBL" id="MCM2680473.1"/>
    </source>
</evidence>
<dbReference type="EC" id="6.3.2.2" evidence="8"/>
<keyword evidence="5 8" id="KW-0547">Nucleotide-binding</keyword>
<comment type="similarity">
    <text evidence="2 8">Belongs to the glutamate--cysteine ligase type 1 family. Type 1 subfamily.</text>
</comment>
<evidence type="ECO:0000256" key="5">
    <source>
        <dbReference type="ARBA" id="ARBA00022741"/>
    </source>
</evidence>
<dbReference type="GO" id="GO:0046872">
    <property type="term" value="F:metal ion binding"/>
    <property type="evidence" value="ECO:0007669"/>
    <property type="project" value="TreeGrafter"/>
</dbReference>